<reference evidence="2" key="2">
    <citation type="journal article" date="2023" name="BMC Genomics">
        <title>Pest status, molecular evolution, and epigenetic factors derived from the genome assembly of Frankliniella fusca, a thysanopteran phytovirus vector.</title>
        <authorList>
            <person name="Catto M.A."/>
            <person name="Labadie P.E."/>
            <person name="Jacobson A.L."/>
            <person name="Kennedy G.G."/>
            <person name="Srinivasan R."/>
            <person name="Hunt B.G."/>
        </authorList>
    </citation>
    <scope>NUCLEOTIDE SEQUENCE</scope>
    <source>
        <strain evidence="2">PL_HMW_Pooled</strain>
    </source>
</reference>
<gene>
    <name evidence="2" type="ORF">KUF71_014073</name>
</gene>
<dbReference type="SUPFAM" id="SSF52777">
    <property type="entry name" value="CoA-dependent acyltransferases"/>
    <property type="match status" value="1"/>
</dbReference>
<dbReference type="AlphaFoldDB" id="A0AAE1HQV7"/>
<dbReference type="Pfam" id="PF00755">
    <property type="entry name" value="Carn_acyltransf"/>
    <property type="match status" value="1"/>
</dbReference>
<dbReference type="InterPro" id="IPR042231">
    <property type="entry name" value="Cho/carn_acyl_trans_2"/>
</dbReference>
<evidence type="ECO:0000313" key="2">
    <source>
        <dbReference type="EMBL" id="KAK3925824.1"/>
    </source>
</evidence>
<dbReference type="InterPro" id="IPR039551">
    <property type="entry name" value="Cho/carn_acyl_trans"/>
</dbReference>
<reference evidence="2" key="1">
    <citation type="submission" date="2021-07" db="EMBL/GenBank/DDBJ databases">
        <authorList>
            <person name="Catto M.A."/>
            <person name="Jacobson A."/>
            <person name="Kennedy G."/>
            <person name="Labadie P."/>
            <person name="Hunt B.G."/>
            <person name="Srinivasan R."/>
        </authorList>
    </citation>
    <scope>NUCLEOTIDE SEQUENCE</scope>
    <source>
        <strain evidence="2">PL_HMW_Pooled</strain>
        <tissue evidence="2">Head</tissue>
    </source>
</reference>
<evidence type="ECO:0000259" key="1">
    <source>
        <dbReference type="Pfam" id="PF00755"/>
    </source>
</evidence>
<dbReference type="EMBL" id="JAHWGI010001240">
    <property type="protein sequence ID" value="KAK3925824.1"/>
    <property type="molecule type" value="Genomic_DNA"/>
</dbReference>
<evidence type="ECO:0000313" key="3">
    <source>
        <dbReference type="Proteomes" id="UP001219518"/>
    </source>
</evidence>
<dbReference type="Gene3D" id="3.30.559.70">
    <property type="entry name" value="Choline/Carnitine o-acyltransferase, domain 2"/>
    <property type="match status" value="1"/>
</dbReference>
<sequence length="78" mass="9023">MEISRKALPVERATSREKGQPFCMSQYYRLMTTVRNPGKPQDQQVTLDTSSDHIVVARHNQARDRAESRFHLVSSQHI</sequence>
<dbReference type="Proteomes" id="UP001219518">
    <property type="component" value="Unassembled WGS sequence"/>
</dbReference>
<keyword evidence="3" id="KW-1185">Reference proteome</keyword>
<feature type="domain" description="Choline/carnitine acyltransferase" evidence="1">
    <location>
        <begin position="4"/>
        <end position="61"/>
    </location>
</feature>
<name>A0AAE1HQV7_9NEOP</name>
<accession>A0AAE1HQV7</accession>
<protein>
    <submittedName>
        <fullName evidence="2">Choline O-acetyltransferase</fullName>
    </submittedName>
</protein>
<comment type="caution">
    <text evidence="2">The sequence shown here is derived from an EMBL/GenBank/DDBJ whole genome shotgun (WGS) entry which is preliminary data.</text>
</comment>
<proteinExistence type="predicted"/>
<organism evidence="2 3">
    <name type="scientific">Frankliniella fusca</name>
    <dbReference type="NCBI Taxonomy" id="407009"/>
    <lineage>
        <taxon>Eukaryota</taxon>
        <taxon>Metazoa</taxon>
        <taxon>Ecdysozoa</taxon>
        <taxon>Arthropoda</taxon>
        <taxon>Hexapoda</taxon>
        <taxon>Insecta</taxon>
        <taxon>Pterygota</taxon>
        <taxon>Neoptera</taxon>
        <taxon>Paraneoptera</taxon>
        <taxon>Thysanoptera</taxon>
        <taxon>Terebrantia</taxon>
        <taxon>Thripoidea</taxon>
        <taxon>Thripidae</taxon>
        <taxon>Frankliniella</taxon>
    </lineage>
</organism>